<dbReference type="EMBL" id="CP002738">
    <property type="protein sequence ID" value="AEF99900.1"/>
    <property type="molecule type" value="Genomic_DNA"/>
</dbReference>
<protein>
    <submittedName>
        <fullName evidence="14">Ion transport protein</fullName>
    </submittedName>
</protein>
<keyword evidence="15" id="KW-1185">Reference proteome</keyword>
<dbReference type="Gene3D" id="1.20.120.350">
    <property type="entry name" value="Voltage-gated potassium channels. Chain C"/>
    <property type="match status" value="1"/>
</dbReference>
<evidence type="ECO:0000256" key="7">
    <source>
        <dbReference type="ARBA" id="ARBA00022958"/>
    </source>
</evidence>
<feature type="transmembrane region" description="Helical" evidence="12">
    <location>
        <begin position="92"/>
        <end position="119"/>
    </location>
</feature>
<comment type="subcellular location">
    <subcellularLocation>
        <location evidence="1">Membrane</location>
        <topology evidence="1">Multi-pass membrane protein</topology>
    </subcellularLocation>
</comment>
<keyword evidence="3" id="KW-0633">Potassium transport</keyword>
<dbReference type="PRINTS" id="PR00169">
    <property type="entry name" value="KCHANNEL"/>
</dbReference>
<keyword evidence="5" id="KW-0631">Potassium channel</keyword>
<feature type="transmembrane region" description="Helical" evidence="12">
    <location>
        <begin position="139"/>
        <end position="164"/>
    </location>
</feature>
<dbReference type="AlphaFoldDB" id="F9ZZT2"/>
<dbReference type="InterPro" id="IPR005821">
    <property type="entry name" value="Ion_trans_dom"/>
</dbReference>
<name>F9ZZT2_METMM</name>
<evidence type="ECO:0000313" key="15">
    <source>
        <dbReference type="Proteomes" id="UP000008888"/>
    </source>
</evidence>
<evidence type="ECO:0000256" key="11">
    <source>
        <dbReference type="ARBA" id="ARBA00023303"/>
    </source>
</evidence>
<organism evidence="14 15">
    <name type="scientific">Methylomonas methanica (strain DSM 25384 / MC09)</name>
    <dbReference type="NCBI Taxonomy" id="857087"/>
    <lineage>
        <taxon>Bacteria</taxon>
        <taxon>Pseudomonadati</taxon>
        <taxon>Pseudomonadota</taxon>
        <taxon>Gammaproteobacteria</taxon>
        <taxon>Methylococcales</taxon>
        <taxon>Methylococcaceae</taxon>
        <taxon>Methylomonas</taxon>
    </lineage>
</organism>
<keyword evidence="7" id="KW-0630">Potassium</keyword>
<dbReference type="eggNOG" id="COG2093">
    <property type="taxonomic scope" value="Bacteria"/>
</dbReference>
<dbReference type="OrthoDB" id="9799090at2"/>
<keyword evidence="10 12" id="KW-0472">Membrane</keyword>
<dbReference type="Pfam" id="PF00520">
    <property type="entry name" value="Ion_trans"/>
    <property type="match status" value="1"/>
</dbReference>
<gene>
    <name evidence="14" type="ordered locus">Metme_1477</name>
</gene>
<feature type="transmembrane region" description="Helical" evidence="12">
    <location>
        <begin position="208"/>
        <end position="230"/>
    </location>
</feature>
<evidence type="ECO:0000259" key="13">
    <source>
        <dbReference type="Pfam" id="PF00520"/>
    </source>
</evidence>
<proteinExistence type="predicted"/>
<dbReference type="PANTHER" id="PTHR11537:SF254">
    <property type="entry name" value="POTASSIUM VOLTAGE-GATED CHANNEL PROTEIN SHAB"/>
    <property type="match status" value="1"/>
</dbReference>
<keyword evidence="9" id="KW-0406">Ion transport</keyword>
<dbReference type="RefSeq" id="WP_013818159.1">
    <property type="nucleotide sequence ID" value="NC_015572.1"/>
</dbReference>
<keyword evidence="8 12" id="KW-1133">Transmembrane helix</keyword>
<dbReference type="Proteomes" id="UP000008888">
    <property type="component" value="Chromosome"/>
</dbReference>
<feature type="domain" description="Ion transport" evidence="13">
    <location>
        <begin position="35"/>
        <end position="237"/>
    </location>
</feature>
<reference evidence="15" key="3">
    <citation type="submission" date="2011-05" db="EMBL/GenBank/DDBJ databases">
        <title>Complete sequence of Methylomonas methanica MC09.</title>
        <authorList>
            <consortium name="US DOE Joint Genome Institute"/>
            <person name="Lucas S."/>
            <person name="Han J."/>
            <person name="Lapidus A."/>
            <person name="Cheng J.-F."/>
            <person name="Goodwin L."/>
            <person name="Pitluck S."/>
            <person name="Peters L."/>
            <person name="Mikhailova N."/>
            <person name="Teshima H."/>
            <person name="Han C."/>
            <person name="Tapia R."/>
            <person name="Land M."/>
            <person name="Hauser L."/>
            <person name="Kyrpides N."/>
            <person name="Ivanova N."/>
            <person name="Pagani I."/>
            <person name="Stein L."/>
            <person name="Woyke T."/>
        </authorList>
    </citation>
    <scope>NUCLEOTIDE SEQUENCE [LARGE SCALE GENOMIC DNA]</scope>
    <source>
        <strain evidence="15">MC09</strain>
    </source>
</reference>
<evidence type="ECO:0000256" key="12">
    <source>
        <dbReference type="SAM" id="Phobius"/>
    </source>
</evidence>
<keyword evidence="11" id="KW-0407">Ion channel</keyword>
<evidence type="ECO:0000256" key="6">
    <source>
        <dbReference type="ARBA" id="ARBA00022882"/>
    </source>
</evidence>
<dbReference type="HOGENOM" id="CLU_011722_1_3_6"/>
<dbReference type="GO" id="GO:0005249">
    <property type="term" value="F:voltage-gated potassium channel activity"/>
    <property type="evidence" value="ECO:0007669"/>
    <property type="project" value="InterPro"/>
</dbReference>
<feature type="transmembrane region" description="Helical" evidence="12">
    <location>
        <begin position="36"/>
        <end position="57"/>
    </location>
</feature>
<dbReference type="KEGG" id="mmt:Metme_1477"/>
<evidence type="ECO:0000256" key="3">
    <source>
        <dbReference type="ARBA" id="ARBA00022538"/>
    </source>
</evidence>
<dbReference type="InterPro" id="IPR027359">
    <property type="entry name" value="Volt_channel_dom_sf"/>
</dbReference>
<evidence type="ECO:0000256" key="2">
    <source>
        <dbReference type="ARBA" id="ARBA00022448"/>
    </source>
</evidence>
<evidence type="ECO:0000256" key="10">
    <source>
        <dbReference type="ARBA" id="ARBA00023136"/>
    </source>
</evidence>
<evidence type="ECO:0000256" key="8">
    <source>
        <dbReference type="ARBA" id="ARBA00022989"/>
    </source>
</evidence>
<sequence length="282" mass="31918">MKFKHTEQNISSNSLRKWLNTLLFDLQSPLGRSANLFTMLVIIASVLLAMVGTVYTVSDQIKSYIRIVEVGVTLFFCLEYFCRIYAGRWPWAYIFSIYGIIDLLSWLPLILFGDTYLALRLLRVLRLLKLLRYLKAMRVFFASMLDIFDTIVVVLSTICIIVLVSGNFIHYLEPETFPNAFLGCWWSLVTMTTVGYGDMVPQTLTGKAAAAILMLMGVTLFALLTGSITVKLNEFIQTKKACKFCQRMVPLDGDFCPYCGGFQYTDTIRSAAVKQSKSSLDL</sequence>
<dbReference type="InterPro" id="IPR028325">
    <property type="entry name" value="VG_K_chnl"/>
</dbReference>
<dbReference type="SUPFAM" id="SSF81324">
    <property type="entry name" value="Voltage-gated potassium channels"/>
    <property type="match status" value="1"/>
</dbReference>
<keyword evidence="2" id="KW-0813">Transport</keyword>
<evidence type="ECO:0000256" key="9">
    <source>
        <dbReference type="ARBA" id="ARBA00023065"/>
    </source>
</evidence>
<keyword evidence="4 12" id="KW-0812">Transmembrane</keyword>
<dbReference type="GO" id="GO:0001508">
    <property type="term" value="P:action potential"/>
    <property type="evidence" value="ECO:0007669"/>
    <property type="project" value="TreeGrafter"/>
</dbReference>
<dbReference type="PANTHER" id="PTHR11537">
    <property type="entry name" value="VOLTAGE-GATED POTASSIUM CHANNEL"/>
    <property type="match status" value="1"/>
</dbReference>
<evidence type="ECO:0000256" key="1">
    <source>
        <dbReference type="ARBA" id="ARBA00004141"/>
    </source>
</evidence>
<evidence type="ECO:0000313" key="14">
    <source>
        <dbReference type="EMBL" id="AEF99900.1"/>
    </source>
</evidence>
<reference key="2">
    <citation type="submission" date="2011-05" db="EMBL/GenBank/DDBJ databases">
        <title>Complete genome sequence of the aerobic marine methanotroph Methylomonas methanica MC09.</title>
        <authorList>
            <person name="Boden R."/>
            <person name="Cunliffe M."/>
            <person name="Scanlan J."/>
            <person name="Moussard H."/>
            <person name="Kits K.D."/>
            <person name="Klotz M."/>
            <person name="Jetten M."/>
            <person name="Vuilleumier S."/>
            <person name="Han J."/>
            <person name="Peters L."/>
            <person name="Mikhailova N."/>
            <person name="Teshima H."/>
            <person name="Tapia R."/>
            <person name="Kyrpides N."/>
            <person name="Ivanova N."/>
            <person name="Pagani I."/>
            <person name="Cheng J.-F."/>
            <person name="Goodwin L."/>
            <person name="Han C."/>
            <person name="Hauser L."/>
            <person name="Land M."/>
            <person name="Lapidus A."/>
            <person name="Lucas S."/>
            <person name="Pitluck S."/>
            <person name="Woyke T."/>
            <person name="Stein L.Y."/>
            <person name="Murrell C."/>
        </authorList>
    </citation>
    <scope>NUCLEOTIDE SEQUENCE</scope>
    <source>
        <strain>MC09</strain>
    </source>
</reference>
<dbReference type="Gene3D" id="1.10.287.70">
    <property type="match status" value="1"/>
</dbReference>
<dbReference type="GO" id="GO:0008076">
    <property type="term" value="C:voltage-gated potassium channel complex"/>
    <property type="evidence" value="ECO:0007669"/>
    <property type="project" value="InterPro"/>
</dbReference>
<evidence type="ECO:0000256" key="5">
    <source>
        <dbReference type="ARBA" id="ARBA00022826"/>
    </source>
</evidence>
<reference evidence="14 15" key="1">
    <citation type="journal article" date="2011" name="J. Bacteriol.">
        <title>Complete Genome Sequence of the Aerobic Marine Methanotroph Methylomonas methanica MC09.</title>
        <authorList>
            <person name="Boden R."/>
            <person name="Cunliffe M."/>
            <person name="Scanlan J."/>
            <person name="Moussard H."/>
            <person name="Kits K.D."/>
            <person name="Klotz M.G."/>
            <person name="Jetten M.S."/>
            <person name="Vuilleumier S."/>
            <person name="Han J."/>
            <person name="Peters L."/>
            <person name="Mikhailova N."/>
            <person name="Teshima H."/>
            <person name="Tapia R."/>
            <person name="Kyrpides N."/>
            <person name="Ivanova N."/>
            <person name="Pagani I."/>
            <person name="Cheng J.F."/>
            <person name="Goodwin L."/>
            <person name="Han C."/>
            <person name="Hauser L."/>
            <person name="Land M.L."/>
            <person name="Lapidus A."/>
            <person name="Lucas S."/>
            <person name="Pitluck S."/>
            <person name="Woyke T."/>
            <person name="Stein L."/>
            <person name="Murrell J.C."/>
        </authorList>
    </citation>
    <scope>NUCLEOTIDE SEQUENCE [LARGE SCALE GENOMIC DNA]</scope>
    <source>
        <strain evidence="14 15">MC09</strain>
    </source>
</reference>
<evidence type="ECO:0000256" key="4">
    <source>
        <dbReference type="ARBA" id="ARBA00022692"/>
    </source>
</evidence>
<accession>F9ZZT2</accession>
<feature type="transmembrane region" description="Helical" evidence="12">
    <location>
        <begin position="64"/>
        <end position="86"/>
    </location>
</feature>
<keyword evidence="6" id="KW-0851">Voltage-gated channel</keyword>